<dbReference type="PANTHER" id="PTHR34293:SF1">
    <property type="entry name" value="HTH-TYPE TRANSCRIPTIONAL REGULATOR TRMBL2"/>
    <property type="match status" value="1"/>
</dbReference>
<accession>A0A557SXQ5</accession>
<reference evidence="1 2" key="1">
    <citation type="journal article" date="2019" name="Front. Microbiol.">
        <title>Ammonia Oxidation by the Arctic Terrestrial Thaumarchaeote Candidatus Nitrosocosmicus arcticus Is Stimulated by Increasing Temperatures.</title>
        <authorList>
            <person name="Alves R.J.E."/>
            <person name="Kerou M."/>
            <person name="Zappe A."/>
            <person name="Bittner R."/>
            <person name="Abby S.S."/>
            <person name="Schmidt H.A."/>
            <person name="Pfeifer K."/>
            <person name="Schleper C."/>
        </authorList>
    </citation>
    <scope>NUCLEOTIDE SEQUENCE [LARGE SCALE GENOMIC DNA]</scope>
    <source>
        <strain evidence="1 2">Kfb</strain>
    </source>
</reference>
<keyword evidence="2" id="KW-1185">Reference proteome</keyword>
<dbReference type="PANTHER" id="PTHR34293">
    <property type="entry name" value="HTH-TYPE TRANSCRIPTIONAL REGULATOR TRMBL2"/>
    <property type="match status" value="1"/>
</dbReference>
<evidence type="ECO:0000313" key="1">
    <source>
        <dbReference type="EMBL" id="TVP41390.1"/>
    </source>
</evidence>
<protein>
    <submittedName>
        <fullName evidence="1">Uncharacterized protein</fullName>
    </submittedName>
</protein>
<dbReference type="InterPro" id="IPR051797">
    <property type="entry name" value="TrmB-like"/>
</dbReference>
<name>A0A557SXQ5_9ARCH</name>
<dbReference type="RefSeq" id="WP_144728829.1">
    <property type="nucleotide sequence ID" value="NZ_ML675579.1"/>
</dbReference>
<evidence type="ECO:0000313" key="2">
    <source>
        <dbReference type="Proteomes" id="UP000315289"/>
    </source>
</evidence>
<proteinExistence type="predicted"/>
<dbReference type="Proteomes" id="UP000315289">
    <property type="component" value="Unassembled WGS sequence"/>
</dbReference>
<sequence>MDDSAFRQLKESQYYHPILTEVMFDHDMMLEMVVHSMTIVKKGYDTVWDSNMINFNSRYFTDGIAFVEKLVREKGIKLRLIVEVTKENIDFINSIRSHEIRCLSDINGNFGIFDNRAYMVYIFHTKSDRPDQTLWSNSKALVDKQQSIFNKLWEMAIPLAIRRKEIEYEDKTNTQRTITEYDNILSEIESLVLTCKKELIFFSSNRILCSTLNMSKFMNYFPLLIKKHVMIKILTDNVDEYLIKEITEFNKSNPANAIQFGYTDKLGDLDEMTIISDNKYLLHIQSGHDNKLIATFSNEGHNVLVQQIMFEKHWNEVMSLEVIKNN</sequence>
<gene>
    <name evidence="1" type="ORF">NARC_30104</name>
</gene>
<organism evidence="1 2">
    <name type="scientific">Candidatus Nitrosocosmicus arcticus</name>
    <dbReference type="NCBI Taxonomy" id="2035267"/>
    <lineage>
        <taxon>Archaea</taxon>
        <taxon>Nitrososphaerota</taxon>
        <taxon>Nitrososphaeria</taxon>
        <taxon>Nitrososphaerales</taxon>
        <taxon>Nitrososphaeraceae</taxon>
        <taxon>Candidatus Nitrosocosmicus</taxon>
    </lineage>
</organism>
<comment type="caution">
    <text evidence="1">The sequence shown here is derived from an EMBL/GenBank/DDBJ whole genome shotgun (WGS) entry which is preliminary data.</text>
</comment>
<dbReference type="EMBL" id="VOAH01000003">
    <property type="protein sequence ID" value="TVP41390.1"/>
    <property type="molecule type" value="Genomic_DNA"/>
</dbReference>
<dbReference type="OrthoDB" id="11849at2157"/>
<dbReference type="AlphaFoldDB" id="A0A557SXQ5"/>